<dbReference type="AlphaFoldDB" id="A0A2I0CU57"/>
<dbReference type="Pfam" id="PF04392">
    <property type="entry name" value="ABC_sub_bind"/>
    <property type="match status" value="1"/>
</dbReference>
<dbReference type="PANTHER" id="PTHR35271">
    <property type="entry name" value="ABC TRANSPORTER, SUBSTRATE-BINDING LIPOPROTEIN-RELATED"/>
    <property type="match status" value="1"/>
</dbReference>
<gene>
    <name evidence="2" type="ORF">CW360_03570</name>
</gene>
<dbReference type="EMBL" id="PIYS01000003">
    <property type="protein sequence ID" value="PKF72802.1"/>
    <property type="molecule type" value="Genomic_DNA"/>
</dbReference>
<evidence type="ECO:0000313" key="2">
    <source>
        <dbReference type="EMBL" id="PKF72802.1"/>
    </source>
</evidence>
<keyword evidence="1" id="KW-0732">Signal</keyword>
<dbReference type="Proteomes" id="UP000242861">
    <property type="component" value="Unassembled WGS sequence"/>
</dbReference>
<evidence type="ECO:0000256" key="1">
    <source>
        <dbReference type="SAM" id="SignalP"/>
    </source>
</evidence>
<dbReference type="PANTHER" id="PTHR35271:SF1">
    <property type="entry name" value="ABC TRANSPORTER, SUBSTRATE-BINDING LIPOPROTEIN"/>
    <property type="match status" value="1"/>
</dbReference>
<organism evidence="2 3">
    <name type="scientific">Pseudomonas fluvialis</name>
    <dbReference type="NCBI Taxonomy" id="1793966"/>
    <lineage>
        <taxon>Bacteria</taxon>
        <taxon>Pseudomonadati</taxon>
        <taxon>Pseudomonadota</taxon>
        <taxon>Gammaproteobacteria</taxon>
        <taxon>Pseudomonadales</taxon>
        <taxon>Pseudomonadaceae</taxon>
        <taxon>Pseudomonas</taxon>
    </lineage>
</organism>
<reference evidence="3" key="1">
    <citation type="submission" date="2017-12" db="EMBL/GenBank/DDBJ databases">
        <authorList>
            <person name="Yu X.-Y."/>
        </authorList>
    </citation>
    <scope>NUCLEOTIDE SEQUENCE [LARGE SCALE GENOMIC DNA]</scope>
    <source>
        <strain evidence="3">ZYSR67-Z</strain>
    </source>
</reference>
<protein>
    <recommendedName>
        <fullName evidence="4">Sugar ABC transporter</fullName>
    </recommendedName>
</protein>
<dbReference type="InterPro" id="IPR007487">
    <property type="entry name" value="ABC_transpt-TYRBP-like"/>
</dbReference>
<accession>A0A2I0CU57</accession>
<feature type="chain" id="PRO_5014162449" description="Sugar ABC transporter" evidence="1">
    <location>
        <begin position="21"/>
        <end position="326"/>
    </location>
</feature>
<evidence type="ECO:0008006" key="4">
    <source>
        <dbReference type="Google" id="ProtNLM"/>
    </source>
</evidence>
<sequence length="326" mass="36770">MRFTRLLLAALLLPALTTQADDLLLIQSYHDGYPWDQSYIHGLHSKLGEQHRLLRFAMDTKRLPVEEHAARAEAAWQFFLQSKPRLVILADDAAIRLLAKRLNEHGTPTVFLGLNDNPRLLGLQQLPLVTGVLERPLFRRSIVELQRIVGPELRRVLVLFDSDITSAVAIRESFADRRHYQVGAVSADIHQVSQFDDWQARVSQARQQGYDALIIGLYQTLRDEHERVMDGQQVLAWTAQHSPIPPFAFWDFSVGPDKAIGGLVQFGQVQGEAAASLALEILAGAKPSSLTPRAAENGQYLFSRSGLARWQLQLPEELLDKVYWTE</sequence>
<evidence type="ECO:0000313" key="3">
    <source>
        <dbReference type="Proteomes" id="UP000242861"/>
    </source>
</evidence>
<comment type="caution">
    <text evidence="2">The sequence shown here is derived from an EMBL/GenBank/DDBJ whole genome shotgun (WGS) entry which is preliminary data.</text>
</comment>
<feature type="signal peptide" evidence="1">
    <location>
        <begin position="1"/>
        <end position="20"/>
    </location>
</feature>
<dbReference type="Gene3D" id="3.40.50.2300">
    <property type="match status" value="2"/>
</dbReference>
<name>A0A2I0CU57_9PSED</name>
<proteinExistence type="predicted"/>
<dbReference type="RefSeq" id="WP_101192770.1">
    <property type="nucleotide sequence ID" value="NZ_PIYS01000003.1"/>
</dbReference>